<dbReference type="Proteomes" id="UP000008366">
    <property type="component" value="Unassembled WGS sequence"/>
</dbReference>
<dbReference type="EMBL" id="BAHD01000019">
    <property type="protein sequence ID" value="GAB95407.1"/>
    <property type="molecule type" value="Genomic_DNA"/>
</dbReference>
<dbReference type="STRING" id="1184609.KILIM_019_00610"/>
<reference evidence="2 3" key="1">
    <citation type="submission" date="2012-08" db="EMBL/GenBank/DDBJ databases">
        <title>Whole genome shotgun sequence of Kineosphaera limosa NBRC 100340.</title>
        <authorList>
            <person name="Yoshida I."/>
            <person name="Isaki S."/>
            <person name="Hosoyama A."/>
            <person name="Tsuchikane K."/>
            <person name="Katsumata H."/>
            <person name="Ando Y."/>
            <person name="Ohji S."/>
            <person name="Hamada M."/>
            <person name="Tamura T."/>
            <person name="Yamazoe A."/>
            <person name="Yamazaki S."/>
            <person name="Fujita N."/>
        </authorList>
    </citation>
    <scope>NUCLEOTIDE SEQUENCE [LARGE SCALE GENOMIC DNA]</scope>
    <source>
        <strain evidence="2 3">NBRC 100340</strain>
    </source>
</reference>
<comment type="caution">
    <text evidence="2">The sequence shown here is derived from an EMBL/GenBank/DDBJ whole genome shotgun (WGS) entry which is preliminary data.</text>
</comment>
<dbReference type="RefSeq" id="WP_006591939.1">
    <property type="nucleotide sequence ID" value="NZ_BAHD01000019.1"/>
</dbReference>
<evidence type="ECO:0000313" key="2">
    <source>
        <dbReference type="EMBL" id="GAB95407.1"/>
    </source>
</evidence>
<dbReference type="Pfam" id="PF05258">
    <property type="entry name" value="DciA"/>
    <property type="match status" value="1"/>
</dbReference>
<dbReference type="PANTHER" id="PTHR36456">
    <property type="entry name" value="UPF0232 PROTEIN SCO3875"/>
    <property type="match status" value="1"/>
</dbReference>
<dbReference type="eggNOG" id="COG5512">
    <property type="taxonomic scope" value="Bacteria"/>
</dbReference>
<evidence type="ECO:0000256" key="1">
    <source>
        <dbReference type="SAM" id="MobiDB-lite"/>
    </source>
</evidence>
<organism evidence="2 3">
    <name type="scientific">Kineosphaera limosa NBRC 100340</name>
    <dbReference type="NCBI Taxonomy" id="1184609"/>
    <lineage>
        <taxon>Bacteria</taxon>
        <taxon>Bacillati</taxon>
        <taxon>Actinomycetota</taxon>
        <taxon>Actinomycetes</taxon>
        <taxon>Micrococcales</taxon>
        <taxon>Dermatophilaceae</taxon>
        <taxon>Kineosphaera</taxon>
    </lineage>
</organism>
<feature type="region of interest" description="Disordered" evidence="1">
    <location>
        <begin position="1"/>
        <end position="28"/>
    </location>
</feature>
<evidence type="ECO:0000313" key="3">
    <source>
        <dbReference type="Proteomes" id="UP000008366"/>
    </source>
</evidence>
<accession>K6WTI9</accession>
<sequence>MDDLPPAAAGTDPPVTNPVTPTAVNPDAVDPDVAAAAALARARASAAQRGLRPGSAPRRRRSRPGDLAYSASGRDGRDPQLLGEQIDKLLLDRGWRVDVSAGAVMGRWPAIVGPELAAHTAPVTFEDGVLTVRADSTAWATALRYQSATLLGRLEEEAGPGVVASLRILGPSAPSWRKGPRRVSGRGPRDTYG</sequence>
<feature type="compositionally biased region" description="Low complexity" evidence="1">
    <location>
        <begin position="44"/>
        <end position="56"/>
    </location>
</feature>
<dbReference type="PANTHER" id="PTHR36456:SF1">
    <property type="entry name" value="UPF0232 PROTEIN SCO3875"/>
    <property type="match status" value="1"/>
</dbReference>
<keyword evidence="3" id="KW-1185">Reference proteome</keyword>
<proteinExistence type="predicted"/>
<feature type="region of interest" description="Disordered" evidence="1">
    <location>
        <begin position="173"/>
        <end position="193"/>
    </location>
</feature>
<protein>
    <submittedName>
        <fullName evidence="2">Uncharacterized protein</fullName>
    </submittedName>
</protein>
<name>K6WTI9_9MICO</name>
<feature type="region of interest" description="Disordered" evidence="1">
    <location>
        <begin position="44"/>
        <end position="80"/>
    </location>
</feature>
<dbReference type="InterPro" id="IPR007922">
    <property type="entry name" value="DciA-like"/>
</dbReference>
<gene>
    <name evidence="2" type="ORF">KILIM_019_00610</name>
</gene>
<dbReference type="AlphaFoldDB" id="K6WTI9"/>
<feature type="compositionally biased region" description="Low complexity" evidence="1">
    <location>
        <begin position="11"/>
        <end position="28"/>
    </location>
</feature>